<dbReference type="EMBL" id="JACYFG010000035">
    <property type="protein sequence ID" value="MBD5780191.1"/>
    <property type="molecule type" value="Genomic_DNA"/>
</dbReference>
<dbReference type="RefSeq" id="WP_191617303.1">
    <property type="nucleotide sequence ID" value="NZ_JACYFG010000035.1"/>
</dbReference>
<dbReference type="GO" id="GO:0005886">
    <property type="term" value="C:plasma membrane"/>
    <property type="evidence" value="ECO:0007669"/>
    <property type="project" value="UniProtKB-SubCell"/>
</dbReference>
<keyword evidence="9" id="KW-1185">Reference proteome</keyword>
<feature type="transmembrane region" description="Helical" evidence="7">
    <location>
        <begin position="12"/>
        <end position="32"/>
    </location>
</feature>
<evidence type="ECO:0000256" key="4">
    <source>
        <dbReference type="ARBA" id="ARBA00022692"/>
    </source>
</evidence>
<evidence type="ECO:0000256" key="5">
    <source>
        <dbReference type="ARBA" id="ARBA00022989"/>
    </source>
</evidence>
<feature type="transmembrane region" description="Helical" evidence="7">
    <location>
        <begin position="87"/>
        <end position="107"/>
    </location>
</feature>
<dbReference type="InterPro" id="IPR032808">
    <property type="entry name" value="DoxX"/>
</dbReference>
<gene>
    <name evidence="8" type="ORF">IEN85_11875</name>
</gene>
<dbReference type="InterPro" id="IPR051907">
    <property type="entry name" value="DoxX-like_oxidoreductase"/>
</dbReference>
<organism evidence="8 9">
    <name type="scientific">Pelagicoccus enzymogenes</name>
    <dbReference type="NCBI Taxonomy" id="2773457"/>
    <lineage>
        <taxon>Bacteria</taxon>
        <taxon>Pseudomonadati</taxon>
        <taxon>Verrucomicrobiota</taxon>
        <taxon>Opitutia</taxon>
        <taxon>Puniceicoccales</taxon>
        <taxon>Pelagicoccaceae</taxon>
        <taxon>Pelagicoccus</taxon>
    </lineage>
</organism>
<comment type="similarity">
    <text evidence="2">Belongs to the DoxX family.</text>
</comment>
<evidence type="ECO:0000256" key="6">
    <source>
        <dbReference type="ARBA" id="ARBA00023136"/>
    </source>
</evidence>
<dbReference type="PANTHER" id="PTHR33452:SF1">
    <property type="entry name" value="INNER MEMBRANE PROTEIN YPHA-RELATED"/>
    <property type="match status" value="1"/>
</dbReference>
<name>A0A927F9G8_9BACT</name>
<evidence type="ECO:0000256" key="7">
    <source>
        <dbReference type="SAM" id="Phobius"/>
    </source>
</evidence>
<dbReference type="PANTHER" id="PTHR33452">
    <property type="entry name" value="OXIDOREDUCTASE CATD-RELATED"/>
    <property type="match status" value="1"/>
</dbReference>
<accession>A0A927F9G8</accession>
<dbReference type="AlphaFoldDB" id="A0A927F9G8"/>
<evidence type="ECO:0000256" key="3">
    <source>
        <dbReference type="ARBA" id="ARBA00022475"/>
    </source>
</evidence>
<sequence length="139" mass="14333">MKSPLAGLSKFDFFGVLLLRIGVGAVLAFHGYPILTGGGSVWTDVGKGAAIASLPPSFFEYAGLASGILQFIGGILLIIGMFTRGTALLLSIVVGFAIANLIAAGSFQLGFLAHLQMILALLGLVFIGPGRLSLDRKGI</sequence>
<comment type="caution">
    <text evidence="8">The sequence shown here is derived from an EMBL/GenBank/DDBJ whole genome shotgun (WGS) entry which is preliminary data.</text>
</comment>
<proteinExistence type="inferred from homology"/>
<keyword evidence="6 7" id="KW-0472">Membrane</keyword>
<keyword evidence="3" id="KW-1003">Cell membrane</keyword>
<keyword evidence="4 7" id="KW-0812">Transmembrane</keyword>
<reference evidence="8" key="1">
    <citation type="submission" date="2020-09" db="EMBL/GenBank/DDBJ databases">
        <title>Pelagicoccus enzymogenes sp. nov. with an EPS production, isolated from marine sediment.</title>
        <authorList>
            <person name="Feng X."/>
        </authorList>
    </citation>
    <scope>NUCLEOTIDE SEQUENCE</scope>
    <source>
        <strain evidence="8">NFK12</strain>
    </source>
</reference>
<protein>
    <submittedName>
        <fullName evidence="8">DoxX family protein</fullName>
    </submittedName>
</protein>
<evidence type="ECO:0000256" key="1">
    <source>
        <dbReference type="ARBA" id="ARBA00004651"/>
    </source>
</evidence>
<evidence type="ECO:0000313" key="9">
    <source>
        <dbReference type="Proteomes" id="UP000622317"/>
    </source>
</evidence>
<feature type="transmembrane region" description="Helical" evidence="7">
    <location>
        <begin position="113"/>
        <end position="134"/>
    </location>
</feature>
<dbReference type="Pfam" id="PF07681">
    <property type="entry name" value="DoxX"/>
    <property type="match status" value="1"/>
</dbReference>
<feature type="transmembrane region" description="Helical" evidence="7">
    <location>
        <begin position="61"/>
        <end position="80"/>
    </location>
</feature>
<evidence type="ECO:0000313" key="8">
    <source>
        <dbReference type="EMBL" id="MBD5780191.1"/>
    </source>
</evidence>
<comment type="subcellular location">
    <subcellularLocation>
        <location evidence="1">Cell membrane</location>
        <topology evidence="1">Multi-pass membrane protein</topology>
    </subcellularLocation>
</comment>
<keyword evidence="5 7" id="KW-1133">Transmembrane helix</keyword>
<evidence type="ECO:0000256" key="2">
    <source>
        <dbReference type="ARBA" id="ARBA00006679"/>
    </source>
</evidence>
<dbReference type="Proteomes" id="UP000622317">
    <property type="component" value="Unassembled WGS sequence"/>
</dbReference>